<proteinExistence type="predicted"/>
<dbReference type="InParanoid" id="A0A7J7DCW3"/>
<dbReference type="AlphaFoldDB" id="A0A7J7DCW3"/>
<dbReference type="Pfam" id="PF01095">
    <property type="entry name" value="Pectinesterase"/>
    <property type="match status" value="1"/>
</dbReference>
<comment type="caution">
    <text evidence="7">The sequence shown here is derived from an EMBL/GenBank/DDBJ whole genome shotgun (WGS) entry which is preliminary data.</text>
</comment>
<evidence type="ECO:0000256" key="2">
    <source>
        <dbReference type="ARBA" id="ARBA00005184"/>
    </source>
</evidence>
<dbReference type="EMBL" id="JAAARO010000008">
    <property type="protein sequence ID" value="KAF5743906.1"/>
    <property type="molecule type" value="Genomic_DNA"/>
</dbReference>
<dbReference type="Proteomes" id="UP000593562">
    <property type="component" value="Unassembled WGS sequence"/>
</dbReference>
<evidence type="ECO:0000256" key="5">
    <source>
        <dbReference type="ARBA" id="ARBA00023085"/>
    </source>
</evidence>
<dbReference type="GO" id="GO:0045490">
    <property type="term" value="P:pectin catabolic process"/>
    <property type="evidence" value="ECO:0007669"/>
    <property type="project" value="UniProtKB-UniPathway"/>
</dbReference>
<feature type="domain" description="Pectinesterase catalytic" evidence="6">
    <location>
        <begin position="28"/>
        <end position="81"/>
    </location>
</feature>
<dbReference type="InterPro" id="IPR000070">
    <property type="entry name" value="Pectinesterase_cat"/>
</dbReference>
<accession>A0A7J7DCW3</accession>
<dbReference type="UniPathway" id="UPA00545">
    <property type="reaction ID" value="UER00823"/>
</dbReference>
<dbReference type="InterPro" id="IPR011050">
    <property type="entry name" value="Pectin_lyase_fold/virulence"/>
</dbReference>
<keyword evidence="3" id="KW-0134">Cell wall</keyword>
<evidence type="ECO:0000256" key="1">
    <source>
        <dbReference type="ARBA" id="ARBA00004191"/>
    </source>
</evidence>
<evidence type="ECO:0000313" key="7">
    <source>
        <dbReference type="EMBL" id="KAF5743906.1"/>
    </source>
</evidence>
<dbReference type="PANTHER" id="PTHR31707">
    <property type="entry name" value="PECTINESTERASE"/>
    <property type="match status" value="1"/>
</dbReference>
<comment type="pathway">
    <text evidence="2">Glycan metabolism; pectin degradation; 2-dehydro-3-deoxy-D-gluconate from pectin: step 1/5.</text>
</comment>
<dbReference type="GO" id="GO:0042545">
    <property type="term" value="P:cell wall modification"/>
    <property type="evidence" value="ECO:0007669"/>
    <property type="project" value="InterPro"/>
</dbReference>
<evidence type="ECO:0000256" key="4">
    <source>
        <dbReference type="ARBA" id="ARBA00022801"/>
    </source>
</evidence>
<protein>
    <submittedName>
        <fullName evidence="7">Pectinesterase-like</fullName>
    </submittedName>
</protein>
<evidence type="ECO:0000313" key="8">
    <source>
        <dbReference type="Proteomes" id="UP000593562"/>
    </source>
</evidence>
<name>A0A7J7DCW3_TRIWF</name>
<keyword evidence="5" id="KW-0063">Aspartyl esterase</keyword>
<dbReference type="GO" id="GO:0030599">
    <property type="term" value="F:pectinesterase activity"/>
    <property type="evidence" value="ECO:0007669"/>
    <property type="project" value="InterPro"/>
</dbReference>
<keyword evidence="4" id="KW-0378">Hydrolase</keyword>
<dbReference type="SUPFAM" id="SSF51126">
    <property type="entry name" value="Pectin lyase-like"/>
    <property type="match status" value="1"/>
</dbReference>
<reference evidence="7 8" key="1">
    <citation type="journal article" date="2020" name="Nat. Commun.">
        <title>Genome of Tripterygium wilfordii and identification of cytochrome P450 involved in triptolide biosynthesis.</title>
        <authorList>
            <person name="Tu L."/>
            <person name="Su P."/>
            <person name="Zhang Z."/>
            <person name="Gao L."/>
            <person name="Wang J."/>
            <person name="Hu T."/>
            <person name="Zhou J."/>
            <person name="Zhang Y."/>
            <person name="Zhao Y."/>
            <person name="Liu Y."/>
            <person name="Song Y."/>
            <person name="Tong Y."/>
            <person name="Lu Y."/>
            <person name="Yang J."/>
            <person name="Xu C."/>
            <person name="Jia M."/>
            <person name="Peters R.J."/>
            <person name="Huang L."/>
            <person name="Gao W."/>
        </authorList>
    </citation>
    <scope>NUCLEOTIDE SEQUENCE [LARGE SCALE GENOMIC DNA]</scope>
    <source>
        <strain evidence="8">cv. XIE 37</strain>
        <tissue evidence="7">Leaf</tissue>
    </source>
</reference>
<keyword evidence="3" id="KW-0964">Secreted</keyword>
<comment type="subcellular location">
    <subcellularLocation>
        <location evidence="1">Secreted</location>
        <location evidence="1">Cell wall</location>
    </subcellularLocation>
</comment>
<evidence type="ECO:0000256" key="3">
    <source>
        <dbReference type="ARBA" id="ARBA00022512"/>
    </source>
</evidence>
<sequence length="82" mass="9991">MELDFWFDHVFDDGFHDNRPRASFQWPPKFKIPSYLGRQWKRYSRIIIMESVIGDVIKLEGWFPWEGNFALDTLYYANYANH</sequence>
<dbReference type="Gene3D" id="2.160.20.10">
    <property type="entry name" value="Single-stranded right-handed beta-helix, Pectin lyase-like"/>
    <property type="match status" value="1"/>
</dbReference>
<evidence type="ECO:0000259" key="6">
    <source>
        <dbReference type="Pfam" id="PF01095"/>
    </source>
</evidence>
<gene>
    <name evidence="7" type="ORF">HS088_TW08G00494</name>
</gene>
<dbReference type="InterPro" id="IPR012334">
    <property type="entry name" value="Pectin_lyas_fold"/>
</dbReference>
<organism evidence="7 8">
    <name type="scientific">Tripterygium wilfordii</name>
    <name type="common">Thunder God vine</name>
    <dbReference type="NCBI Taxonomy" id="458696"/>
    <lineage>
        <taxon>Eukaryota</taxon>
        <taxon>Viridiplantae</taxon>
        <taxon>Streptophyta</taxon>
        <taxon>Embryophyta</taxon>
        <taxon>Tracheophyta</taxon>
        <taxon>Spermatophyta</taxon>
        <taxon>Magnoliopsida</taxon>
        <taxon>eudicotyledons</taxon>
        <taxon>Gunneridae</taxon>
        <taxon>Pentapetalae</taxon>
        <taxon>rosids</taxon>
        <taxon>fabids</taxon>
        <taxon>Celastrales</taxon>
        <taxon>Celastraceae</taxon>
        <taxon>Tripterygium</taxon>
    </lineage>
</organism>
<keyword evidence="8" id="KW-1185">Reference proteome</keyword>